<dbReference type="Gene3D" id="2.40.30.10">
    <property type="entry name" value="Translation factors"/>
    <property type="match status" value="1"/>
</dbReference>
<dbReference type="InterPro" id="IPR009000">
    <property type="entry name" value="Transl_B-barrel_sf"/>
</dbReference>
<dbReference type="HAMAP" id="MF_03059">
    <property type="entry name" value="mEF_G_2"/>
    <property type="match status" value="1"/>
</dbReference>
<evidence type="ECO:0000313" key="7">
    <source>
        <dbReference type="EMBL" id="KAG7192503.1"/>
    </source>
</evidence>
<dbReference type="Pfam" id="PF22042">
    <property type="entry name" value="EF-G_D2"/>
    <property type="match status" value="1"/>
</dbReference>
<dbReference type="InterPro" id="IPR005225">
    <property type="entry name" value="Small_GTP-bd"/>
</dbReference>
<feature type="binding site" evidence="5">
    <location>
        <begin position="168"/>
        <end position="171"/>
    </location>
    <ligand>
        <name>GTP</name>
        <dbReference type="ChEBI" id="CHEBI:37565"/>
    </ligand>
</feature>
<organism evidence="7 8">
    <name type="scientific">Scheffersomyces spartinae</name>
    <dbReference type="NCBI Taxonomy" id="45513"/>
    <lineage>
        <taxon>Eukaryota</taxon>
        <taxon>Fungi</taxon>
        <taxon>Dikarya</taxon>
        <taxon>Ascomycota</taxon>
        <taxon>Saccharomycotina</taxon>
        <taxon>Pichiomycetes</taxon>
        <taxon>Debaryomycetaceae</taxon>
        <taxon>Scheffersomyces</taxon>
    </lineage>
</organism>
<dbReference type="CDD" id="cd03713">
    <property type="entry name" value="EFG_mtEFG_C"/>
    <property type="match status" value="1"/>
</dbReference>
<dbReference type="Pfam" id="PF14492">
    <property type="entry name" value="EFG_III"/>
    <property type="match status" value="1"/>
</dbReference>
<evidence type="ECO:0000256" key="3">
    <source>
        <dbReference type="ARBA" id="ARBA00023128"/>
    </source>
</evidence>
<protein>
    <recommendedName>
        <fullName evidence="5">Ribosome-releasing factor 2, mitochondrial</fullName>
        <shortName evidence="5">RRF2mt</shortName>
    </recommendedName>
    <alternativeName>
        <fullName evidence="5">Elongation factor G 2, mitochondrial</fullName>
        <shortName evidence="5">EF-G2mt</shortName>
        <shortName evidence="5">mEF-G 2</shortName>
    </alternativeName>
</protein>
<dbReference type="CDD" id="cd16262">
    <property type="entry name" value="EFG_III"/>
    <property type="match status" value="1"/>
</dbReference>
<name>A0A9P7V6X8_9ASCO</name>
<dbReference type="OrthoDB" id="198619at2759"/>
<dbReference type="InterPro" id="IPR027417">
    <property type="entry name" value="P-loop_NTPase"/>
</dbReference>
<dbReference type="SUPFAM" id="SSF50447">
    <property type="entry name" value="Translation proteins"/>
    <property type="match status" value="1"/>
</dbReference>
<dbReference type="Gene3D" id="3.30.70.870">
    <property type="entry name" value="Elongation Factor G (Translational Gtpase), domain 3"/>
    <property type="match status" value="1"/>
</dbReference>
<dbReference type="Proteomes" id="UP000790833">
    <property type="component" value="Unassembled WGS sequence"/>
</dbReference>
<comment type="function">
    <text evidence="5">Mitochondrial GTPase that mediates the disassembly of ribosomes from messenger RNA at the termination of mitochondrial protein biosynthesis. Not involved in the GTP-dependent ribosomal translocation step during translation elongation.</text>
</comment>
<dbReference type="GO" id="GO:0005759">
    <property type="term" value="C:mitochondrial matrix"/>
    <property type="evidence" value="ECO:0007669"/>
    <property type="project" value="UniProtKB-ARBA"/>
</dbReference>
<dbReference type="NCBIfam" id="TIGR00231">
    <property type="entry name" value="small_GTP"/>
    <property type="match status" value="1"/>
</dbReference>
<keyword evidence="4 5" id="KW-0342">GTP-binding</keyword>
<dbReference type="InterPro" id="IPR053905">
    <property type="entry name" value="EF-G-like_DII"/>
</dbReference>
<reference evidence="7" key="1">
    <citation type="submission" date="2021-03" db="EMBL/GenBank/DDBJ databases">
        <authorList>
            <person name="Palmer J.M."/>
        </authorList>
    </citation>
    <scope>NUCLEOTIDE SEQUENCE</scope>
    <source>
        <strain evidence="7">ARV_011</strain>
    </source>
</reference>
<evidence type="ECO:0000256" key="5">
    <source>
        <dbReference type="HAMAP-Rule" id="MF_03059"/>
    </source>
</evidence>
<dbReference type="PANTHER" id="PTHR43261">
    <property type="entry name" value="TRANSLATION ELONGATION FACTOR G-RELATED"/>
    <property type="match status" value="1"/>
</dbReference>
<dbReference type="SUPFAM" id="SSF54980">
    <property type="entry name" value="EF-G C-terminal domain-like"/>
    <property type="match status" value="2"/>
</dbReference>
<dbReference type="PROSITE" id="PS00301">
    <property type="entry name" value="G_TR_1"/>
    <property type="match status" value="1"/>
</dbReference>
<dbReference type="RefSeq" id="XP_043048053.1">
    <property type="nucleotide sequence ID" value="XM_043192389.1"/>
</dbReference>
<sequence>MTPVLRCTPFRKRWSLYSGIHSVVRFYAVPPSQALNSVPPTKTRNIGIIAHIDAGKTTTTERMLFYSGRTARIGNVDEGDTVTDYLTAERERGITIQLAAITLPWNGHKINVLDTPGHADFTMEVIRSLRVLDGAVTILDGVAGVETQTEKVWKQASALGIPRIAFINKMDREGAGFSRTVKEIVLKLQTRVVLCNIPYFALIEGEEEPKFCGVVDVIHKKILKWSEKLDSSGKEIELVDLESNGELYPDIYEMVLKTRESMVETLGEFDETVIESFFDNDADYMKVPVNVLINSIKSLTLTNQVTPVFCGASFRNIGVQPLMDGVVSYLPSPLEVSLPEVTTSSGGLYKLSKKNKKKNIKVSAADTNGSSKSTNAQVLVKLDPKKGVVVNNNSNLTLALAFKVITHETRGVMTFFRVYSGRINANSMILNTRSGSKIPINKLYMMHGDQPEPVKFIGLGNIGVILGTDNSIITGDTLVGHSTESKHFGPTESALKLLPIPIPAPLFNAAIEPLTAGDERYMNECIAQLMREDPSLKVQVDNELGQTILGGMGELHLDIVQDRLVRDMKAKVRLRDVVVSYMETATKTKPLLGAHLEENEDSSISVSISLESFEGRAEDSMFAEEEGAYILPDNNVLVFEPTATPISMHSAISDRRWKSAHTLEQLQESIVQGCLIGLQQGGPLYGFPFHSMVIRIKLWTFPVDTSEGGLSVLLDISRRSVRTSVSKISEGEFCLLEPIMNVRVHVPSNYMGETVHDLSHRCNATITSIEDDATDLDNTWATELAQTIYVPPDFTMKSAIDGANRGGNKIIHAEVPLKEMIGYLSKLRKLTLGQGTFDMDLGGMRRMNKDRMNLVIG</sequence>
<dbReference type="InterPro" id="IPR035649">
    <property type="entry name" value="EFG_V"/>
</dbReference>
<dbReference type="InterPro" id="IPR035647">
    <property type="entry name" value="EFG_III/V"/>
</dbReference>
<dbReference type="InterPro" id="IPR041095">
    <property type="entry name" value="EFG_II"/>
</dbReference>
<dbReference type="AlphaFoldDB" id="A0A9P7V6X8"/>
<keyword evidence="8" id="KW-1185">Reference proteome</keyword>
<dbReference type="InterPro" id="IPR000795">
    <property type="entry name" value="T_Tr_GTP-bd_dom"/>
</dbReference>
<dbReference type="GO" id="GO:0032543">
    <property type="term" value="P:mitochondrial translation"/>
    <property type="evidence" value="ECO:0007669"/>
    <property type="project" value="UniProtKB-UniRule"/>
</dbReference>
<dbReference type="InterPro" id="IPR031157">
    <property type="entry name" value="G_TR_CS"/>
</dbReference>
<dbReference type="InterPro" id="IPR030851">
    <property type="entry name" value="EFG2"/>
</dbReference>
<dbReference type="GO" id="GO:0005525">
    <property type="term" value="F:GTP binding"/>
    <property type="evidence" value="ECO:0007669"/>
    <property type="project" value="UniProtKB-UniRule"/>
</dbReference>
<dbReference type="Gene3D" id="3.40.50.300">
    <property type="entry name" value="P-loop containing nucleotide triphosphate hydrolases"/>
    <property type="match status" value="1"/>
</dbReference>
<feature type="domain" description="Tr-type G" evidence="6">
    <location>
        <begin position="41"/>
        <end position="334"/>
    </location>
</feature>
<dbReference type="SMART" id="SM00838">
    <property type="entry name" value="EFG_C"/>
    <property type="match status" value="1"/>
</dbReference>
<evidence type="ECO:0000313" key="8">
    <source>
        <dbReference type="Proteomes" id="UP000790833"/>
    </source>
</evidence>
<dbReference type="InterPro" id="IPR000640">
    <property type="entry name" value="EFG_V-like"/>
</dbReference>
<evidence type="ECO:0000256" key="4">
    <source>
        <dbReference type="ARBA" id="ARBA00023134"/>
    </source>
</evidence>
<gene>
    <name evidence="5 7" type="primary">MEF2</name>
    <name evidence="7" type="ORF">KQ657_001598</name>
</gene>
<dbReference type="PRINTS" id="PR00315">
    <property type="entry name" value="ELONGATNFCT"/>
</dbReference>
<dbReference type="CDD" id="cd01886">
    <property type="entry name" value="EF-G"/>
    <property type="match status" value="1"/>
</dbReference>
<dbReference type="EMBL" id="JAHMUF010000017">
    <property type="protein sequence ID" value="KAG7192503.1"/>
    <property type="molecule type" value="Genomic_DNA"/>
</dbReference>
<dbReference type="GO" id="GO:0032790">
    <property type="term" value="P:ribosome disassembly"/>
    <property type="evidence" value="ECO:0007669"/>
    <property type="project" value="UniProtKB-UniRule"/>
</dbReference>
<feature type="binding site" evidence="5">
    <location>
        <begin position="114"/>
        <end position="118"/>
    </location>
    <ligand>
        <name>GTP</name>
        <dbReference type="ChEBI" id="CHEBI:37565"/>
    </ligand>
</feature>
<dbReference type="Pfam" id="PF00009">
    <property type="entry name" value="GTP_EFTU"/>
    <property type="match status" value="1"/>
</dbReference>
<dbReference type="GeneID" id="66114972"/>
<keyword evidence="3 5" id="KW-0496">Mitochondrion</keyword>
<comment type="caution">
    <text evidence="7">The sequence shown here is derived from an EMBL/GenBank/DDBJ whole genome shotgun (WGS) entry which is preliminary data.</text>
</comment>
<dbReference type="FunFam" id="3.40.50.300:FF:000514">
    <property type="entry name" value="Ribosome-releasing factor 2, mitochondrial"/>
    <property type="match status" value="1"/>
</dbReference>
<dbReference type="SUPFAM" id="SSF52540">
    <property type="entry name" value="P-loop containing nucleoside triphosphate hydrolases"/>
    <property type="match status" value="1"/>
</dbReference>
<feature type="binding site" evidence="5">
    <location>
        <begin position="50"/>
        <end position="57"/>
    </location>
    <ligand>
        <name>GTP</name>
        <dbReference type="ChEBI" id="CHEBI:37565"/>
    </ligand>
</feature>
<evidence type="ECO:0000256" key="1">
    <source>
        <dbReference type="ARBA" id="ARBA00022741"/>
    </source>
</evidence>
<dbReference type="Gene3D" id="3.30.70.240">
    <property type="match status" value="1"/>
</dbReference>
<keyword evidence="2 5" id="KW-0648">Protein biosynthesis</keyword>
<dbReference type="PROSITE" id="PS51722">
    <property type="entry name" value="G_TR_2"/>
    <property type="match status" value="1"/>
</dbReference>
<comment type="similarity">
    <text evidence="5">Belongs to the TRAFAC class translation factor GTPase superfamily. Classic translation factor GTPase family. EF-G/EF-2 subfamily.</text>
</comment>
<dbReference type="InterPro" id="IPR009022">
    <property type="entry name" value="EFG_III"/>
</dbReference>
<dbReference type="PANTHER" id="PTHR43261:SF1">
    <property type="entry name" value="RIBOSOME-RELEASING FACTOR 2, MITOCHONDRIAL"/>
    <property type="match status" value="1"/>
</dbReference>
<evidence type="ECO:0000256" key="2">
    <source>
        <dbReference type="ARBA" id="ARBA00022917"/>
    </source>
</evidence>
<comment type="subcellular location">
    <subcellularLocation>
        <location evidence="5">Mitochondrion</location>
    </subcellularLocation>
</comment>
<dbReference type="GO" id="GO:0003924">
    <property type="term" value="F:GTPase activity"/>
    <property type="evidence" value="ECO:0007669"/>
    <property type="project" value="UniProtKB-UniRule"/>
</dbReference>
<proteinExistence type="inferred from homology"/>
<keyword evidence="1 5" id="KW-0547">Nucleotide-binding</keyword>
<accession>A0A9P7V6X8</accession>
<dbReference type="Pfam" id="PF00679">
    <property type="entry name" value="EFG_C"/>
    <property type="match status" value="1"/>
</dbReference>
<evidence type="ECO:0000259" key="6">
    <source>
        <dbReference type="PROSITE" id="PS51722"/>
    </source>
</evidence>